<sequence>MNDEEKIFYKFIENKTLLKQFCEEYVKIQNNEKLLKEENNQLKIKNCELENEIEKYKKILNTIDKKKSKEIENSNFEYDLKIKRMQKQIDFLDSCLSKEKENYDLKMKELISLKLENEKYKYQFSYNKEHIISEKPKDDTQSIDQINKSNAIVLNKIFLDINTKIEDMKKVINDTKNSRHYVEQKVKDYETLLNEYLKKITDTNLKCDQFYKLYKESQYKNSINKSKKKVLKHQIEELKNFNQILLNKIDQSKIDINTIDEEKNKYYSLLEQAEKKNIIFYNKLNKDTTIQKSALKDNIFHVSAGDIIISDMIDKEYINLYSSNHIKYDFPPIEQSLMLEQKQNNYINFISKYIDNYKGKKIKATNLYVSDKFNIKKERKRKKLLFYSDNDNDRKKKYKKYFLNRCVYTKPINIMVNSDKISEP</sequence>
<evidence type="ECO:0000313" key="3">
    <source>
        <dbReference type="EMBL" id="VTZ79735.1"/>
    </source>
</evidence>
<reference evidence="3" key="4">
    <citation type="submission" date="2019-05" db="EMBL/GenBank/DDBJ databases">
        <authorList>
            <consortium name="Pathogen Informatics"/>
        </authorList>
    </citation>
    <scope>NUCLEOTIDE SEQUENCE</scope>
    <source>
        <strain evidence="3">17X</strain>
    </source>
</reference>
<dbReference type="OrthoDB" id="382690at2759"/>
<keyword evidence="1" id="KW-0175">Coiled coil</keyword>
<dbReference type="VEuPathDB" id="PlasmoDB:PYYM_1147300"/>
<evidence type="ECO:0000313" key="2">
    <source>
        <dbReference type="EMBL" id="CDU19150.1"/>
    </source>
</evidence>
<dbReference type="EMBL" id="LM993665">
    <property type="protein sequence ID" value="VTZ79735.1"/>
    <property type="molecule type" value="Genomic_DNA"/>
</dbReference>
<dbReference type="VEuPathDB" id="PlasmoDB:Py17XNL_001105851"/>
<reference evidence="3" key="2">
    <citation type="submission" date="2014-05" db="EMBL/GenBank/DDBJ databases">
        <authorList>
            <person name="Aslett M.A."/>
            <person name="De Silva N."/>
        </authorList>
    </citation>
    <scope>NUCLEOTIDE SEQUENCE</scope>
    <source>
        <strain evidence="3">17X</strain>
    </source>
</reference>
<dbReference type="GeneID" id="3790181"/>
<accession>A0A077Y7S6</accession>
<dbReference type="Proteomes" id="UP000072874">
    <property type="component" value="Chromosome 11"/>
</dbReference>
<dbReference type="KEGG" id="pyo:PY17X_1146300"/>
<evidence type="ECO:0000313" key="4">
    <source>
        <dbReference type="Proteomes" id="UP000072874"/>
    </source>
</evidence>
<dbReference type="EMBL" id="LK934639">
    <property type="protein sequence ID" value="CDU19150.1"/>
    <property type="molecule type" value="Genomic_DNA"/>
</dbReference>
<dbReference type="VEuPathDB" id="PlasmoDB:PY17X_1146300"/>
<dbReference type="Proteomes" id="UP000072904">
    <property type="component" value="Chromosome 11"/>
</dbReference>
<reference evidence="4 5" key="1">
    <citation type="journal article" date="2014" name="BMC Biol.">
        <title>A comprehensive evaluation of rodent malaria parasite genomes and gene expression.</title>
        <authorList>
            <person name="Otto T.D."/>
            <person name="Bohme U."/>
            <person name="Jackson A.P."/>
            <person name="Hunt M."/>
            <person name="Franke-Fayard B."/>
            <person name="Hoeijmakers W.A."/>
            <person name="Religa A.A."/>
            <person name="Robertson L."/>
            <person name="Sanders M."/>
            <person name="Ogun S.A."/>
            <person name="Cunningham D."/>
            <person name="Erhart A."/>
            <person name="Billker O."/>
            <person name="Khan S.M."/>
            <person name="Stunnenberg H.G."/>
            <person name="Langhorne J."/>
            <person name="Holder A.A."/>
            <person name="Waters A.P."/>
            <person name="Newbold C.I."/>
            <person name="Pain A."/>
            <person name="Berriman M."/>
            <person name="Janse C.J."/>
        </authorList>
    </citation>
    <scope>NUCLEOTIDE SEQUENCE [LARGE SCALE GENOMIC DNA]</scope>
    <source>
        <strain evidence="3 4">17X</strain>
        <strain evidence="2 5">YM</strain>
    </source>
</reference>
<organism evidence="2 5">
    <name type="scientific">Plasmodium yoelii</name>
    <dbReference type="NCBI Taxonomy" id="5861"/>
    <lineage>
        <taxon>Eukaryota</taxon>
        <taxon>Sar</taxon>
        <taxon>Alveolata</taxon>
        <taxon>Apicomplexa</taxon>
        <taxon>Aconoidasida</taxon>
        <taxon>Haemosporida</taxon>
        <taxon>Plasmodiidae</taxon>
        <taxon>Plasmodium</taxon>
        <taxon>Plasmodium (Vinckeia)</taxon>
    </lineage>
</organism>
<dbReference type="RefSeq" id="XP_724851.1">
    <property type="nucleotide sequence ID" value="XM_719758.2"/>
</dbReference>
<name>A0A077Y7S6_PLAYE</name>
<evidence type="ECO:0000313" key="5">
    <source>
        <dbReference type="Proteomes" id="UP000072904"/>
    </source>
</evidence>
<proteinExistence type="predicted"/>
<dbReference type="VEuPathDB" id="PlasmoDB:PY04539"/>
<evidence type="ECO:0000256" key="1">
    <source>
        <dbReference type="SAM" id="Coils"/>
    </source>
</evidence>
<reference evidence="2" key="3">
    <citation type="submission" date="2014-05" db="EMBL/GenBank/DDBJ databases">
        <authorList>
            <person name="Aslett A.Martin."/>
            <person name="De Silva Nishadi"/>
        </authorList>
    </citation>
    <scope>NUCLEOTIDE SEQUENCE</scope>
    <source>
        <strain evidence="2">YM</strain>
    </source>
</reference>
<dbReference type="OMA" id="QFYKLYK"/>
<feature type="coiled-coil region" evidence="1">
    <location>
        <begin position="18"/>
        <end position="69"/>
    </location>
</feature>
<protein>
    <submittedName>
        <fullName evidence="2">Uncharacterized protein</fullName>
    </submittedName>
</protein>
<dbReference type="AlphaFoldDB" id="A0A077Y7S6"/>
<gene>
    <name evidence="3" type="ORF">PY17X_1146300</name>
    <name evidence="2" type="ORF">PYYM_1147300</name>
</gene>